<protein>
    <submittedName>
        <fullName evidence="1">Phenylalanyl-tRNA synthase alpha subunit</fullName>
        <ecNumber evidence="1">6.1.1.20</ecNumber>
    </submittedName>
</protein>
<reference evidence="1" key="1">
    <citation type="journal article" date="2007" name="Int. J. Syst. Evol. Microbiol.">
        <title>Identification of lactobacilli by pheS and rpoA gene sequence analyses.</title>
        <authorList>
            <person name="Naser S.M."/>
            <person name="Dawyndt P."/>
            <person name="Hoste B."/>
            <person name="Gevers D."/>
            <person name="Vandemeulebroecke K."/>
            <person name="Cleenwerck I."/>
            <person name="Vancanneyt M."/>
            <person name="Swings J."/>
        </authorList>
    </citation>
    <scope>NUCLEOTIDE SEQUENCE</scope>
    <source>
        <strain evidence="1">Type strain: LMG 9214</strain>
    </source>
</reference>
<dbReference type="EMBL" id="AM087765">
    <property type="protein sequence ID" value="CAJ33117.1"/>
    <property type="molecule type" value="Genomic_DNA"/>
</dbReference>
<sequence>RILSTSTRSCCCGRRLLPARRGHLNATTSVRAHSRWLAPAAYTGATTMTRPTATSSTRWKVSSSTSTSQWATSRGRCWPWPSTCSVPTGRFACVHPTSHSRNLVLKLIFPASSVAGPAVLSASRAAGLKC</sequence>
<evidence type="ECO:0000313" key="1">
    <source>
        <dbReference type="EMBL" id="CAJ33117.1"/>
    </source>
</evidence>
<keyword evidence="1" id="KW-0436">Ligase</keyword>
<accession>A1IUU8</accession>
<dbReference type="GO" id="GO:0004826">
    <property type="term" value="F:phenylalanine-tRNA ligase activity"/>
    <property type="evidence" value="ECO:0007669"/>
    <property type="project" value="UniProtKB-EC"/>
</dbReference>
<feature type="non-terminal residue" evidence="1">
    <location>
        <position position="1"/>
    </location>
</feature>
<proteinExistence type="predicted"/>
<organism evidence="1">
    <name type="scientific">Lacticaseibacillus sharpeae</name>
    <dbReference type="NCBI Taxonomy" id="1626"/>
    <lineage>
        <taxon>Bacteria</taxon>
        <taxon>Bacillati</taxon>
        <taxon>Bacillota</taxon>
        <taxon>Bacilli</taxon>
        <taxon>Lactobacillales</taxon>
        <taxon>Lactobacillaceae</taxon>
        <taxon>Lacticaseibacillus</taxon>
    </lineage>
</organism>
<gene>
    <name evidence="1" type="primary">pheS</name>
</gene>
<feature type="non-terminal residue" evidence="1">
    <location>
        <position position="130"/>
    </location>
</feature>
<dbReference type="EC" id="6.1.1.20" evidence="1"/>
<name>A1IUU8_9LACO</name>
<dbReference type="AlphaFoldDB" id="A1IUU8"/>